<comment type="caution">
    <text evidence="2">The sequence shown here is derived from an EMBL/GenBank/DDBJ whole genome shotgun (WGS) entry which is preliminary data.</text>
</comment>
<dbReference type="Proteomes" id="UP000799772">
    <property type="component" value="Unassembled WGS sequence"/>
</dbReference>
<feature type="region of interest" description="Disordered" evidence="1">
    <location>
        <begin position="240"/>
        <end position="298"/>
    </location>
</feature>
<feature type="compositionally biased region" description="Low complexity" evidence="1">
    <location>
        <begin position="253"/>
        <end position="270"/>
    </location>
</feature>
<name>A0A9P4M9L6_9PEZI</name>
<accession>A0A9P4M9L6</accession>
<evidence type="ECO:0000313" key="3">
    <source>
        <dbReference type="Proteomes" id="UP000799772"/>
    </source>
</evidence>
<proteinExistence type="predicted"/>
<dbReference type="AlphaFoldDB" id="A0A9P4M9L6"/>
<gene>
    <name evidence="2" type="ORF">NA57DRAFT_74993</name>
</gene>
<evidence type="ECO:0000313" key="2">
    <source>
        <dbReference type="EMBL" id="KAF2099492.1"/>
    </source>
</evidence>
<feature type="region of interest" description="Disordered" evidence="1">
    <location>
        <begin position="318"/>
        <end position="358"/>
    </location>
</feature>
<evidence type="ECO:0000256" key="1">
    <source>
        <dbReference type="SAM" id="MobiDB-lite"/>
    </source>
</evidence>
<sequence length="358" mass="39001">MFGPSEKQLHWTQRVALVKHNLHAARQSGNFSFFKILQAHAFLSGTDYVATLTAALNDDADTVINTLDNLNAGIAYVFQDAFKSVYDSVKTLMMGSHDDLESVKAQLRVDVLQQIQRADFAIDRIVNSAIALIQLQPQEHQNEVACAWVLGATIITDSVSVCLHEINSAETYLDDFIRLENSWATVQSSVESSVIALRGILNLMAVDENTEEFKRRNSSSMSASSASNMFRRISTAFGAGMHLSNPPPPYRRSSQASTTMSSISSHSSPSALRTSFTAATPTKMPKTPRGSVGNISLNGNPTHKFNGFTSLAPIPATPGISDEFGDPFDMPSPYSSNNDKLSVDVKDYSVKPSQMQVA</sequence>
<feature type="compositionally biased region" description="Low complexity" evidence="1">
    <location>
        <begin position="277"/>
        <end position="288"/>
    </location>
</feature>
<organism evidence="2 3">
    <name type="scientific">Rhizodiscina lignyota</name>
    <dbReference type="NCBI Taxonomy" id="1504668"/>
    <lineage>
        <taxon>Eukaryota</taxon>
        <taxon>Fungi</taxon>
        <taxon>Dikarya</taxon>
        <taxon>Ascomycota</taxon>
        <taxon>Pezizomycotina</taxon>
        <taxon>Dothideomycetes</taxon>
        <taxon>Pleosporomycetidae</taxon>
        <taxon>Aulographales</taxon>
        <taxon>Rhizodiscinaceae</taxon>
        <taxon>Rhizodiscina</taxon>
    </lineage>
</organism>
<keyword evidence="3" id="KW-1185">Reference proteome</keyword>
<dbReference type="EMBL" id="ML978125">
    <property type="protein sequence ID" value="KAF2099492.1"/>
    <property type="molecule type" value="Genomic_DNA"/>
</dbReference>
<protein>
    <submittedName>
        <fullName evidence="2">Uncharacterized protein</fullName>
    </submittedName>
</protein>
<dbReference type="OrthoDB" id="5342588at2759"/>
<reference evidence="2" key="1">
    <citation type="journal article" date="2020" name="Stud. Mycol.">
        <title>101 Dothideomycetes genomes: a test case for predicting lifestyles and emergence of pathogens.</title>
        <authorList>
            <person name="Haridas S."/>
            <person name="Albert R."/>
            <person name="Binder M."/>
            <person name="Bloem J."/>
            <person name="Labutti K."/>
            <person name="Salamov A."/>
            <person name="Andreopoulos B."/>
            <person name="Baker S."/>
            <person name="Barry K."/>
            <person name="Bills G."/>
            <person name="Bluhm B."/>
            <person name="Cannon C."/>
            <person name="Castanera R."/>
            <person name="Culley D."/>
            <person name="Daum C."/>
            <person name="Ezra D."/>
            <person name="Gonzalez J."/>
            <person name="Henrissat B."/>
            <person name="Kuo A."/>
            <person name="Liang C."/>
            <person name="Lipzen A."/>
            <person name="Lutzoni F."/>
            <person name="Magnuson J."/>
            <person name="Mondo S."/>
            <person name="Nolan M."/>
            <person name="Ohm R."/>
            <person name="Pangilinan J."/>
            <person name="Park H.-J."/>
            <person name="Ramirez L."/>
            <person name="Alfaro M."/>
            <person name="Sun H."/>
            <person name="Tritt A."/>
            <person name="Yoshinaga Y."/>
            <person name="Zwiers L.-H."/>
            <person name="Turgeon B."/>
            <person name="Goodwin S."/>
            <person name="Spatafora J."/>
            <person name="Crous P."/>
            <person name="Grigoriev I."/>
        </authorList>
    </citation>
    <scope>NUCLEOTIDE SEQUENCE</scope>
    <source>
        <strain evidence="2">CBS 133067</strain>
    </source>
</reference>